<accession>A0A1H6F3A3</accession>
<feature type="transmembrane region" description="Helical" evidence="1">
    <location>
        <begin position="89"/>
        <end position="111"/>
    </location>
</feature>
<dbReference type="EMBL" id="FNVT01000038">
    <property type="protein sequence ID" value="SEH03535.1"/>
    <property type="molecule type" value="Genomic_DNA"/>
</dbReference>
<dbReference type="Proteomes" id="UP000236732">
    <property type="component" value="Unassembled WGS sequence"/>
</dbReference>
<keyword evidence="3" id="KW-1185">Reference proteome</keyword>
<keyword evidence="1" id="KW-0812">Transmembrane</keyword>
<evidence type="ECO:0000313" key="2">
    <source>
        <dbReference type="EMBL" id="SEH03535.1"/>
    </source>
</evidence>
<organism evidence="2 3">
    <name type="scientific">Nonomuraea solani</name>
    <dbReference type="NCBI Taxonomy" id="1144553"/>
    <lineage>
        <taxon>Bacteria</taxon>
        <taxon>Bacillati</taxon>
        <taxon>Actinomycetota</taxon>
        <taxon>Actinomycetes</taxon>
        <taxon>Streptosporangiales</taxon>
        <taxon>Streptosporangiaceae</taxon>
        <taxon>Nonomuraea</taxon>
    </lineage>
</organism>
<keyword evidence="1" id="KW-0472">Membrane</keyword>
<feature type="transmembrane region" description="Helical" evidence="1">
    <location>
        <begin position="64"/>
        <end position="83"/>
    </location>
</feature>
<reference evidence="2 3" key="1">
    <citation type="submission" date="2016-10" db="EMBL/GenBank/DDBJ databases">
        <authorList>
            <person name="de Groot N.N."/>
        </authorList>
    </citation>
    <scope>NUCLEOTIDE SEQUENCE [LARGE SCALE GENOMIC DNA]</scope>
    <source>
        <strain evidence="2 3">CGMCC 4.7037</strain>
    </source>
</reference>
<dbReference type="AlphaFoldDB" id="A0A1H6F3A3"/>
<feature type="transmembrane region" description="Helical" evidence="1">
    <location>
        <begin position="123"/>
        <end position="142"/>
    </location>
</feature>
<evidence type="ECO:0000313" key="3">
    <source>
        <dbReference type="Proteomes" id="UP000236732"/>
    </source>
</evidence>
<name>A0A1H6F3A3_9ACTN</name>
<proteinExistence type="predicted"/>
<sequence length="416" mass="45957">MGLGLLVNVGLFGWIGAADLSGAMSFTGRVTGVALVVVALVMFIAALAAYNYQGTRRLEYSGALAMFGYALVFIANALMLILQYQGRDITLSLGAWFALLVWSGWALWKLYRQGAWHGLLHPRRFAAGVTATAVLAAGNFAYTQMYLPHMSPTKINFSTRLDKPVAHPNGDSVYLPLTISIRNDGTSEIYAVGVVYWIWGAIQEYTPQARTVMHWAKDLRRLGDQHLYRFADLRKLELLATGINHVPPGSPLSPGAVTAIEKIVMLPKDRQYDIVEAKAQLIVARKDRLGVDAPSKPSYVTSSADSGRERPPSWVLKGWQKNTQFIKYNMRIKQPSKLLELTRAEKRITVWVLIGSIKADPASPYVVFNWMIVTNGEESHKPTDKDKSLEVAQYGLTDIGATSSATSLVTETTQHD</sequence>
<evidence type="ECO:0000256" key="1">
    <source>
        <dbReference type="SAM" id="Phobius"/>
    </source>
</evidence>
<feature type="transmembrane region" description="Helical" evidence="1">
    <location>
        <begin position="33"/>
        <end position="52"/>
    </location>
</feature>
<protein>
    <submittedName>
        <fullName evidence="2">Uncharacterized protein</fullName>
    </submittedName>
</protein>
<gene>
    <name evidence="2" type="ORF">SAMN05444920_13838</name>
</gene>
<keyword evidence="1" id="KW-1133">Transmembrane helix</keyword>